<dbReference type="EnsemblBacteria" id="AAP99661">
    <property type="protein sequence ID" value="AAP99661"/>
    <property type="gene ID" value="Pro_0617"/>
</dbReference>
<keyword evidence="2" id="KW-1185">Reference proteome</keyword>
<reference evidence="1 2" key="1">
    <citation type="journal article" date="2003" name="Proc. Natl. Acad. Sci. U.S.A.">
        <title>Genome sequence of the cyanobacterium Prochlorococcus marinus SS120, a nearly minimal oxyphototrophic genome.</title>
        <authorList>
            <person name="Dufresne A."/>
            <person name="Salanoubat M."/>
            <person name="Partensky F."/>
            <person name="Artiguenave F."/>
            <person name="Axmann I.M."/>
            <person name="Barbe V."/>
            <person name="Duprat S."/>
            <person name="Galperin M.Y."/>
            <person name="Koonin E.V."/>
            <person name="Le Gall F."/>
            <person name="Makarova K.S."/>
            <person name="Ostrowski M."/>
            <person name="Oztas S."/>
            <person name="Robert C."/>
            <person name="Rogozin I.B."/>
            <person name="Scanlan D.J."/>
            <person name="Tandeau de Marsac N."/>
            <person name="Weissenbach J."/>
            <person name="Wincker P."/>
            <person name="Wolf Y.I."/>
            <person name="Hess W.R."/>
        </authorList>
    </citation>
    <scope>NUCLEOTIDE SEQUENCE [LARGE SCALE GENOMIC DNA]</scope>
    <source>
        <strain evidence="2">SARG / CCMP1375 / SS120</strain>
    </source>
</reference>
<evidence type="ECO:0000313" key="2">
    <source>
        <dbReference type="Proteomes" id="UP000001420"/>
    </source>
</evidence>
<dbReference type="Proteomes" id="UP000001420">
    <property type="component" value="Chromosome"/>
</dbReference>
<dbReference type="PATRIC" id="fig|167539.5.peg.637"/>
<protein>
    <submittedName>
        <fullName evidence="1">Uncharacterized protein</fullName>
    </submittedName>
</protein>
<sequence length="63" mass="7186">MILKIPKLIKSMSVELPSFPGNGTLKSFQEVTKGPRFIAKPQIQKSQVLIDRHSFKSNKEVCW</sequence>
<accession>Q7VCX3</accession>
<dbReference type="STRING" id="167539.Pro_0617"/>
<gene>
    <name evidence="1" type="ordered locus">Pro_0617</name>
</gene>
<proteinExistence type="predicted"/>
<dbReference type="AlphaFoldDB" id="Q7VCX3"/>
<dbReference type="KEGG" id="pma:Pro_0617"/>
<name>Q7VCX3_PROMA</name>
<evidence type="ECO:0000313" key="1">
    <source>
        <dbReference type="EMBL" id="AAP99661.1"/>
    </source>
</evidence>
<dbReference type="EMBL" id="AE017126">
    <property type="protein sequence ID" value="AAP99661.1"/>
    <property type="molecule type" value="Genomic_DNA"/>
</dbReference>
<dbReference type="HOGENOM" id="CLU_2882329_0_0_3"/>
<organism evidence="1 2">
    <name type="scientific">Prochlorococcus marinus (strain SARG / CCMP1375 / SS120)</name>
    <dbReference type="NCBI Taxonomy" id="167539"/>
    <lineage>
        <taxon>Bacteria</taxon>
        <taxon>Bacillati</taxon>
        <taxon>Cyanobacteriota</taxon>
        <taxon>Cyanophyceae</taxon>
        <taxon>Synechococcales</taxon>
        <taxon>Prochlorococcaceae</taxon>
        <taxon>Prochlorococcus</taxon>
    </lineage>
</organism>